<proteinExistence type="predicted"/>
<name>A0A9D4HAY9_DREPO</name>
<dbReference type="Proteomes" id="UP000828390">
    <property type="component" value="Unassembled WGS sequence"/>
</dbReference>
<organism evidence="2 3">
    <name type="scientific">Dreissena polymorpha</name>
    <name type="common">Zebra mussel</name>
    <name type="synonym">Mytilus polymorpha</name>
    <dbReference type="NCBI Taxonomy" id="45954"/>
    <lineage>
        <taxon>Eukaryota</taxon>
        <taxon>Metazoa</taxon>
        <taxon>Spiralia</taxon>
        <taxon>Lophotrochozoa</taxon>
        <taxon>Mollusca</taxon>
        <taxon>Bivalvia</taxon>
        <taxon>Autobranchia</taxon>
        <taxon>Heteroconchia</taxon>
        <taxon>Euheterodonta</taxon>
        <taxon>Imparidentia</taxon>
        <taxon>Neoheterodontei</taxon>
        <taxon>Myida</taxon>
        <taxon>Dreissenoidea</taxon>
        <taxon>Dreissenidae</taxon>
        <taxon>Dreissena</taxon>
    </lineage>
</organism>
<gene>
    <name evidence="2" type="ORF">DPMN_103337</name>
</gene>
<reference evidence="2" key="2">
    <citation type="submission" date="2020-11" db="EMBL/GenBank/DDBJ databases">
        <authorList>
            <person name="McCartney M.A."/>
            <person name="Auch B."/>
            <person name="Kono T."/>
            <person name="Mallez S."/>
            <person name="Becker A."/>
            <person name="Gohl D.M."/>
            <person name="Silverstein K.A.T."/>
            <person name="Koren S."/>
            <person name="Bechman K.B."/>
            <person name="Herman A."/>
            <person name="Abrahante J.E."/>
            <person name="Garbe J."/>
        </authorList>
    </citation>
    <scope>NUCLEOTIDE SEQUENCE</scope>
    <source>
        <strain evidence="2">Duluth1</strain>
        <tissue evidence="2">Whole animal</tissue>
    </source>
</reference>
<evidence type="ECO:0000313" key="2">
    <source>
        <dbReference type="EMBL" id="KAH3830099.1"/>
    </source>
</evidence>
<sequence length="80" mass="9223">MGELGLLLHFYLLLRLLADEAKIALRNVQLVTELQLTRYQRRQQTSMQGQISRLWTLHRRGEVSATGLLKNLGTKYKPCA</sequence>
<keyword evidence="1" id="KW-0732">Signal</keyword>
<comment type="caution">
    <text evidence="2">The sequence shown here is derived from an EMBL/GenBank/DDBJ whole genome shotgun (WGS) entry which is preliminary data.</text>
</comment>
<feature type="chain" id="PRO_5039631670" evidence="1">
    <location>
        <begin position="19"/>
        <end position="80"/>
    </location>
</feature>
<accession>A0A9D4HAY9</accession>
<feature type="signal peptide" evidence="1">
    <location>
        <begin position="1"/>
        <end position="18"/>
    </location>
</feature>
<reference evidence="2" key="1">
    <citation type="journal article" date="2019" name="bioRxiv">
        <title>The Genome of the Zebra Mussel, Dreissena polymorpha: A Resource for Invasive Species Research.</title>
        <authorList>
            <person name="McCartney M.A."/>
            <person name="Auch B."/>
            <person name="Kono T."/>
            <person name="Mallez S."/>
            <person name="Zhang Y."/>
            <person name="Obille A."/>
            <person name="Becker A."/>
            <person name="Abrahante J.E."/>
            <person name="Garbe J."/>
            <person name="Badalamenti J.P."/>
            <person name="Herman A."/>
            <person name="Mangelson H."/>
            <person name="Liachko I."/>
            <person name="Sullivan S."/>
            <person name="Sone E.D."/>
            <person name="Koren S."/>
            <person name="Silverstein K.A.T."/>
            <person name="Beckman K.B."/>
            <person name="Gohl D.M."/>
        </authorList>
    </citation>
    <scope>NUCLEOTIDE SEQUENCE</scope>
    <source>
        <strain evidence="2">Duluth1</strain>
        <tissue evidence="2">Whole animal</tissue>
    </source>
</reference>
<dbReference type="AlphaFoldDB" id="A0A9D4HAY9"/>
<dbReference type="EMBL" id="JAIWYP010000004">
    <property type="protein sequence ID" value="KAH3830099.1"/>
    <property type="molecule type" value="Genomic_DNA"/>
</dbReference>
<evidence type="ECO:0000313" key="3">
    <source>
        <dbReference type="Proteomes" id="UP000828390"/>
    </source>
</evidence>
<protein>
    <submittedName>
        <fullName evidence="2">Uncharacterized protein</fullName>
    </submittedName>
</protein>
<keyword evidence="3" id="KW-1185">Reference proteome</keyword>
<evidence type="ECO:0000256" key="1">
    <source>
        <dbReference type="SAM" id="SignalP"/>
    </source>
</evidence>